<gene>
    <name evidence="1" type="ORF">POVCU2_0041240</name>
</gene>
<evidence type="ECO:0000313" key="2">
    <source>
        <dbReference type="Proteomes" id="UP000078560"/>
    </source>
</evidence>
<proteinExistence type="predicted"/>
<evidence type="ECO:0000313" key="1">
    <source>
        <dbReference type="EMBL" id="SBS87169.1"/>
    </source>
</evidence>
<sequence length="944" mass="110924">MKVSGGGSYYSLLEKEINNKVNTILSSILYNKHNNLYSQCRHTYRKDIKHSAWSVDDDRIYDTRDRIYETKDCALQKWRYYDKMCIDLLKEYAKLVLRSKRNSNMLLGANRDLVGEHTYTADHGRRGKEEIYAYQRENEENIHKNDKKNEKLEDTCSECHNVSMLHRAEMVKGQNGFFIDRLNFAEEGINLESIKFLWLKHVVIIFKLLIEDNLRVDDKRKFAMTTAVVKVLKSGGGDKQGNFVLWNPCLLLSCHLLATINMIDRELLLLICRRMEKVYKSLSHLNKYYLFTCVHNYSFISKKFQQMVKFLSSYFYNMLKDKYLRKDGQQIERIKREKTQQTNDGETTTKEKEFFTNIANNKLAFSTIYSLQRGEEYFPPFDNYLQHIFYIMFKGKKFISQRDRILFKCAMDDDLRKGNKINCKYFRTIINMCDKDLRLFLFHNIVNSLDFYDNIEMYTILTLLMKCEDEYFSDFVHILKETSCFERMNIKHVASFYILINRILKREVKRRRRSSLRWNGDNKTGNNFGGVTSTDYVSLYEELSHNDFHLDILLNESEKNFAEETKLDNDDVVDVIKGKIELVKSINKLLLPILTKKKNYLNSNIIVTLLYNTCPIEEEEQMVLVNNLLLQLYEENQLGINFVKIYDVIFRKFCFYFEVERNNGTVGVYAICNNGQKQSNSSMSIYENKVKRIFHHIRRRFYVNEDTIYDVSRYTIVLNILAKFVLHIFTHCLHKNDEEGELLRIKMISLIIRLYTHLHFIFDARGEATFQGNQMELVFNYSRRIVDSLGEYVDAIIHSEGVASSLGSHNPMDMSKNGSAHMFVMVLYGKSNEDATTISSAGKRMCTGGEIPSKRESPQLVCSSICNPGDSYVKSFLHIIQYIAYVCSFIHLTKGEEEGINIKENMKYIYMRMLKYDNKNGHLSNSIFDILKNVTPPIVTPMKN</sequence>
<protein>
    <submittedName>
        <fullName evidence="1">Uncharacterized protein</fullName>
    </submittedName>
</protein>
<name>A0A1A8W316_PLAOA</name>
<accession>A0A1A8W316</accession>
<dbReference type="Proteomes" id="UP000078560">
    <property type="component" value="Unassembled WGS sequence"/>
</dbReference>
<dbReference type="EMBL" id="FLQU01000549">
    <property type="protein sequence ID" value="SBS87169.1"/>
    <property type="molecule type" value="Genomic_DNA"/>
</dbReference>
<reference evidence="2" key="1">
    <citation type="submission" date="2016-05" db="EMBL/GenBank/DDBJ databases">
        <authorList>
            <person name="Naeem Raeece"/>
        </authorList>
    </citation>
    <scope>NUCLEOTIDE SEQUENCE [LARGE SCALE GENOMIC DNA]</scope>
</reference>
<organism evidence="1 2">
    <name type="scientific">Plasmodium ovale curtisi</name>
    <dbReference type="NCBI Taxonomy" id="864141"/>
    <lineage>
        <taxon>Eukaryota</taxon>
        <taxon>Sar</taxon>
        <taxon>Alveolata</taxon>
        <taxon>Apicomplexa</taxon>
        <taxon>Aconoidasida</taxon>
        <taxon>Haemosporida</taxon>
        <taxon>Plasmodiidae</taxon>
        <taxon>Plasmodium</taxon>
        <taxon>Plasmodium (Plasmodium)</taxon>
    </lineage>
</organism>
<dbReference type="AlphaFoldDB" id="A0A1A8W316"/>